<feature type="transmembrane region" description="Helical" evidence="2">
    <location>
        <begin position="301"/>
        <end position="321"/>
    </location>
</feature>
<feature type="transmembrane region" description="Helical" evidence="2">
    <location>
        <begin position="275"/>
        <end position="295"/>
    </location>
</feature>
<protein>
    <recommendedName>
        <fullName evidence="3">TPM domain-containing protein</fullName>
    </recommendedName>
</protein>
<feature type="compositionally biased region" description="Gly residues" evidence="1">
    <location>
        <begin position="353"/>
        <end position="368"/>
    </location>
</feature>
<gene>
    <name evidence="4" type="ORF">GCM10023211_06430</name>
</gene>
<dbReference type="PANTHER" id="PTHR30373:SF2">
    <property type="entry name" value="UPF0603 PROTEIN YGCG"/>
    <property type="match status" value="1"/>
</dbReference>
<dbReference type="EMBL" id="BAABHY010000001">
    <property type="protein sequence ID" value="GAA5106507.1"/>
    <property type="molecule type" value="Genomic_DNA"/>
</dbReference>
<evidence type="ECO:0000256" key="1">
    <source>
        <dbReference type="SAM" id="MobiDB-lite"/>
    </source>
</evidence>
<dbReference type="Gene3D" id="3.10.310.50">
    <property type="match status" value="1"/>
</dbReference>
<organism evidence="4 5">
    <name type="scientific">Orbus sasakiae</name>
    <dbReference type="NCBI Taxonomy" id="1078475"/>
    <lineage>
        <taxon>Bacteria</taxon>
        <taxon>Pseudomonadati</taxon>
        <taxon>Pseudomonadota</taxon>
        <taxon>Gammaproteobacteria</taxon>
        <taxon>Orbales</taxon>
        <taxon>Orbaceae</taxon>
        <taxon>Orbus</taxon>
    </lineage>
</organism>
<reference evidence="5" key="1">
    <citation type="journal article" date="2019" name="Int. J. Syst. Evol. Microbiol.">
        <title>The Global Catalogue of Microorganisms (GCM) 10K type strain sequencing project: providing services to taxonomists for standard genome sequencing and annotation.</title>
        <authorList>
            <consortium name="The Broad Institute Genomics Platform"/>
            <consortium name="The Broad Institute Genome Sequencing Center for Infectious Disease"/>
            <person name="Wu L."/>
            <person name="Ma J."/>
        </authorList>
    </citation>
    <scope>NUCLEOTIDE SEQUENCE [LARGE SCALE GENOMIC DNA]</scope>
    <source>
        <strain evidence="5">JCM 18050</strain>
    </source>
</reference>
<keyword evidence="2" id="KW-0472">Membrane</keyword>
<keyword evidence="2" id="KW-0812">Transmembrane</keyword>
<evidence type="ECO:0000259" key="3">
    <source>
        <dbReference type="Pfam" id="PF04536"/>
    </source>
</evidence>
<feature type="transmembrane region" description="Helical" evidence="2">
    <location>
        <begin position="157"/>
        <end position="178"/>
    </location>
</feature>
<dbReference type="Proteomes" id="UP001500171">
    <property type="component" value="Unassembled WGS sequence"/>
</dbReference>
<name>A0ABP9N338_9GAMM</name>
<dbReference type="PANTHER" id="PTHR30373">
    <property type="entry name" value="UPF0603 PROTEIN YGCG"/>
    <property type="match status" value="1"/>
</dbReference>
<evidence type="ECO:0000313" key="4">
    <source>
        <dbReference type="EMBL" id="GAA5106507.1"/>
    </source>
</evidence>
<proteinExistence type="predicted"/>
<feature type="domain" description="TPM" evidence="3">
    <location>
        <begin position="5"/>
        <end position="128"/>
    </location>
</feature>
<accession>A0ABP9N338</accession>
<sequence length="368" mass="39657">MQDGITDTVGLLSPNDFQSINSKIMALEQSTGAQLSILIINSTEGISIEQYAYEVFNAWRIGRLTVDDGVLVLVALQDRAVRIEVGYGLEGQITDYFARHVINDYIVPFFRAEQYAQGIDKTVDVLIAKIKQEPLPAVGKTPFYIAKQAEPIGVIDIIAAAVIGSALLLFFWGVISAVKSSPIKAGLPVLLIVLLTGYFGGFDLSTGNGMNFGEDFLREDLPRWVQMLFLQIFPSWFSVVMIFMCFITSIMITIGFLFIICYVPSKFIKSAKLKSSLLSGFIFGLFSGVFIGSILRSGILGLFGGLIFGLLITVGFYFGIIKPGNSSHSSSRGSYSRSSHSSSSSSSSSSRSSGGGGRSGGGGASGRW</sequence>
<dbReference type="Pfam" id="PF04536">
    <property type="entry name" value="TPM_phosphatase"/>
    <property type="match status" value="1"/>
</dbReference>
<keyword evidence="5" id="KW-1185">Reference proteome</keyword>
<feature type="transmembrane region" description="Helical" evidence="2">
    <location>
        <begin position="236"/>
        <end position="263"/>
    </location>
</feature>
<feature type="region of interest" description="Disordered" evidence="1">
    <location>
        <begin position="325"/>
        <end position="368"/>
    </location>
</feature>
<feature type="transmembrane region" description="Helical" evidence="2">
    <location>
        <begin position="185"/>
        <end position="202"/>
    </location>
</feature>
<comment type="caution">
    <text evidence="4">The sequence shown here is derived from an EMBL/GenBank/DDBJ whole genome shotgun (WGS) entry which is preliminary data.</text>
</comment>
<evidence type="ECO:0000256" key="2">
    <source>
        <dbReference type="SAM" id="Phobius"/>
    </source>
</evidence>
<evidence type="ECO:0000313" key="5">
    <source>
        <dbReference type="Proteomes" id="UP001500171"/>
    </source>
</evidence>
<dbReference type="InterPro" id="IPR007621">
    <property type="entry name" value="TPM_dom"/>
</dbReference>
<feature type="compositionally biased region" description="Low complexity" evidence="1">
    <location>
        <begin position="326"/>
        <end position="352"/>
    </location>
</feature>
<keyword evidence="2" id="KW-1133">Transmembrane helix</keyword>